<dbReference type="OrthoDB" id="5804141at2759"/>
<dbReference type="FunFam" id="3.30.420.40:FF:000188">
    <property type="entry name" value="Actin like 6B"/>
    <property type="match status" value="1"/>
</dbReference>
<feature type="compositionally biased region" description="Basic residues" evidence="13">
    <location>
        <begin position="796"/>
        <end position="811"/>
    </location>
</feature>
<feature type="region of interest" description="Disordered" evidence="13">
    <location>
        <begin position="1269"/>
        <end position="1400"/>
    </location>
</feature>
<dbReference type="STRING" id="6277.A0A498S1B8"/>
<keyword evidence="9" id="KW-0687">Ribonucleoprotein</keyword>
<dbReference type="GO" id="GO:0003723">
    <property type="term" value="F:RNA binding"/>
    <property type="evidence" value="ECO:0007669"/>
    <property type="project" value="InterPro"/>
</dbReference>
<dbReference type="GO" id="GO:0005856">
    <property type="term" value="C:cytoskeleton"/>
    <property type="evidence" value="ECO:0007669"/>
    <property type="project" value="UniProtKB-SubCell"/>
</dbReference>
<comment type="similarity">
    <text evidence="12">Belongs to the actin family. ARP1 subfamily.</text>
</comment>
<evidence type="ECO:0000256" key="5">
    <source>
        <dbReference type="ARBA" id="ARBA00022741"/>
    </source>
</evidence>
<evidence type="ECO:0000256" key="7">
    <source>
        <dbReference type="ARBA" id="ARBA00022980"/>
    </source>
</evidence>
<dbReference type="GO" id="GO:0005840">
    <property type="term" value="C:ribosome"/>
    <property type="evidence" value="ECO:0007669"/>
    <property type="project" value="UniProtKB-KW"/>
</dbReference>
<dbReference type="InterPro" id="IPR043129">
    <property type="entry name" value="ATPase_NBD"/>
</dbReference>
<evidence type="ECO:0000256" key="10">
    <source>
        <dbReference type="ARBA" id="ARBA00035166"/>
    </source>
</evidence>
<feature type="compositionally biased region" description="Basic residues" evidence="13">
    <location>
        <begin position="834"/>
        <end position="843"/>
    </location>
</feature>
<dbReference type="PROSITE" id="PS50159">
    <property type="entry name" value="RIBOSOMAL_S13_2"/>
    <property type="match status" value="1"/>
</dbReference>
<protein>
    <recommendedName>
        <fullName evidence="10">Small ribosomal subunit protein uS13</fullName>
    </recommendedName>
    <alternativeName>
        <fullName evidence="11">40S ribosomal protein S18</fullName>
    </alternativeName>
</protein>
<reference evidence="14 15" key="1">
    <citation type="submission" date="2018-08" db="EMBL/GenBank/DDBJ databases">
        <authorList>
            <person name="Laetsch R D."/>
            <person name="Stevens L."/>
            <person name="Kumar S."/>
            <person name="Blaxter L. M."/>
        </authorList>
    </citation>
    <scope>NUCLEOTIDE SEQUENCE [LARGE SCALE GENOMIC DNA]</scope>
</reference>
<dbReference type="PRINTS" id="PR00190">
    <property type="entry name" value="ACTIN"/>
</dbReference>
<dbReference type="HAMAP" id="MF_01315">
    <property type="entry name" value="Ribosomal_uS13"/>
    <property type="match status" value="1"/>
</dbReference>
<feature type="compositionally biased region" description="Basic and acidic residues" evidence="13">
    <location>
        <begin position="1292"/>
        <end position="1306"/>
    </location>
</feature>
<feature type="compositionally biased region" description="Basic and acidic residues" evidence="13">
    <location>
        <begin position="844"/>
        <end position="859"/>
    </location>
</feature>
<keyword evidence="15" id="KW-1185">Reference proteome</keyword>
<feature type="compositionally biased region" description="Polar residues" evidence="13">
    <location>
        <begin position="1029"/>
        <end position="1044"/>
    </location>
</feature>
<organism evidence="14 15">
    <name type="scientific">Acanthocheilonema viteae</name>
    <name type="common">Filarial nematode worm</name>
    <name type="synonym">Dipetalonema viteae</name>
    <dbReference type="NCBI Taxonomy" id="6277"/>
    <lineage>
        <taxon>Eukaryota</taxon>
        <taxon>Metazoa</taxon>
        <taxon>Ecdysozoa</taxon>
        <taxon>Nematoda</taxon>
        <taxon>Chromadorea</taxon>
        <taxon>Rhabditida</taxon>
        <taxon>Spirurina</taxon>
        <taxon>Spiruromorpha</taxon>
        <taxon>Filarioidea</taxon>
        <taxon>Onchocercidae</taxon>
        <taxon>Acanthocheilonema</taxon>
    </lineage>
</organism>
<feature type="compositionally biased region" description="Basic residues" evidence="13">
    <location>
        <begin position="717"/>
        <end position="732"/>
    </location>
</feature>
<keyword evidence="4" id="KW-0963">Cytoplasm</keyword>
<comment type="similarity">
    <text evidence="3">Belongs to the universal ribosomal protein uS13 family.</text>
</comment>
<keyword evidence="5" id="KW-0547">Nucleotide-binding</keyword>
<evidence type="ECO:0000256" key="12">
    <source>
        <dbReference type="ARBA" id="ARBA00038483"/>
    </source>
</evidence>
<evidence type="ECO:0000256" key="1">
    <source>
        <dbReference type="ARBA" id="ARBA00003684"/>
    </source>
</evidence>
<feature type="compositionally biased region" description="Basic and acidic residues" evidence="13">
    <location>
        <begin position="667"/>
        <end position="694"/>
    </location>
</feature>
<dbReference type="FunFam" id="4.10.910.10:FF:000002">
    <property type="entry name" value="40S ribosomal protein S18"/>
    <property type="match status" value="1"/>
</dbReference>
<dbReference type="SUPFAM" id="SSF46946">
    <property type="entry name" value="S13-like H2TH domain"/>
    <property type="match status" value="1"/>
</dbReference>
<keyword evidence="7" id="KW-0689">Ribosomal protein</keyword>
<feature type="compositionally biased region" description="Basic and acidic residues" evidence="13">
    <location>
        <begin position="812"/>
        <end position="833"/>
    </location>
</feature>
<evidence type="ECO:0000256" key="13">
    <source>
        <dbReference type="SAM" id="MobiDB-lite"/>
    </source>
</evidence>
<evidence type="ECO:0000256" key="11">
    <source>
        <dbReference type="ARBA" id="ARBA00035468"/>
    </source>
</evidence>
<dbReference type="FunFam" id="1.10.8.50:FF:000002">
    <property type="entry name" value="40S ribosomal protein S18"/>
    <property type="match status" value="1"/>
</dbReference>
<dbReference type="PROSITE" id="PS01132">
    <property type="entry name" value="ACTINS_ACT_LIKE"/>
    <property type="match status" value="1"/>
</dbReference>
<dbReference type="PANTHER" id="PTHR11937">
    <property type="entry name" value="ACTIN"/>
    <property type="match status" value="1"/>
</dbReference>
<dbReference type="GO" id="GO:1990904">
    <property type="term" value="C:ribonucleoprotein complex"/>
    <property type="evidence" value="ECO:0007669"/>
    <property type="project" value="UniProtKB-KW"/>
</dbReference>
<evidence type="ECO:0000256" key="6">
    <source>
        <dbReference type="ARBA" id="ARBA00022840"/>
    </source>
</evidence>
<dbReference type="Gene3D" id="4.10.910.10">
    <property type="entry name" value="30s ribosomal protein s13, domain 2"/>
    <property type="match status" value="1"/>
</dbReference>
<dbReference type="InterPro" id="IPR004000">
    <property type="entry name" value="Actin"/>
</dbReference>
<dbReference type="InterPro" id="IPR020902">
    <property type="entry name" value="Actin/actin-like_CS"/>
</dbReference>
<gene>
    <name evidence="14" type="ORF">NAV_LOCUS1870</name>
</gene>
<dbReference type="PROSITE" id="PS00646">
    <property type="entry name" value="RIBOSOMAL_S13_1"/>
    <property type="match status" value="1"/>
</dbReference>
<feature type="compositionally biased region" description="Polar residues" evidence="13">
    <location>
        <begin position="995"/>
        <end position="1004"/>
    </location>
</feature>
<comment type="subcellular location">
    <subcellularLocation>
        <location evidence="2">Cytoplasm</location>
        <location evidence="2">Cytoskeleton</location>
    </subcellularLocation>
</comment>
<dbReference type="Pfam" id="PF00416">
    <property type="entry name" value="Ribosomal_S13"/>
    <property type="match status" value="1"/>
</dbReference>
<proteinExistence type="inferred from homology"/>
<feature type="compositionally biased region" description="Basic and acidic residues" evidence="13">
    <location>
        <begin position="1045"/>
        <end position="1076"/>
    </location>
</feature>
<evidence type="ECO:0000256" key="3">
    <source>
        <dbReference type="ARBA" id="ARBA00008080"/>
    </source>
</evidence>
<name>A0A498S1B8_ACAVI</name>
<dbReference type="Gene3D" id="3.90.640.10">
    <property type="entry name" value="Actin, Chain A, domain 4"/>
    <property type="match status" value="1"/>
</dbReference>
<evidence type="ECO:0000313" key="15">
    <source>
        <dbReference type="Proteomes" id="UP000276991"/>
    </source>
</evidence>
<dbReference type="Proteomes" id="UP000276991">
    <property type="component" value="Unassembled WGS sequence"/>
</dbReference>
<feature type="compositionally biased region" description="Basic residues" evidence="13">
    <location>
        <begin position="779"/>
        <end position="788"/>
    </location>
</feature>
<feature type="compositionally biased region" description="Basic and acidic residues" evidence="13">
    <location>
        <begin position="733"/>
        <end position="778"/>
    </location>
</feature>
<dbReference type="InterPro" id="IPR001892">
    <property type="entry name" value="Ribosomal_uS13"/>
</dbReference>
<dbReference type="Gene3D" id="3.30.420.40">
    <property type="match status" value="2"/>
</dbReference>
<feature type="compositionally biased region" description="Low complexity" evidence="13">
    <location>
        <begin position="1372"/>
        <end position="1394"/>
    </location>
</feature>
<dbReference type="GO" id="GO:0006412">
    <property type="term" value="P:translation"/>
    <property type="evidence" value="ECO:0007669"/>
    <property type="project" value="InterPro"/>
</dbReference>
<feature type="region of interest" description="Disordered" evidence="13">
    <location>
        <begin position="995"/>
        <end position="1078"/>
    </location>
</feature>
<dbReference type="Pfam" id="PF00022">
    <property type="entry name" value="Actin"/>
    <property type="match status" value="1"/>
</dbReference>
<dbReference type="CDD" id="cd10216">
    <property type="entry name" value="ASKHA_NBD_Arp1"/>
    <property type="match status" value="1"/>
</dbReference>
<evidence type="ECO:0000256" key="4">
    <source>
        <dbReference type="ARBA" id="ARBA00022490"/>
    </source>
</evidence>
<dbReference type="InterPro" id="IPR018269">
    <property type="entry name" value="Ribosomal_uS13_CS"/>
</dbReference>
<dbReference type="Pfam" id="PF08424">
    <property type="entry name" value="NRDE-2"/>
    <property type="match status" value="1"/>
</dbReference>
<dbReference type="InterPro" id="IPR010979">
    <property type="entry name" value="Ribosomal_uS13-like_H2TH"/>
</dbReference>
<feature type="compositionally biased region" description="Basic residues" evidence="13">
    <location>
        <begin position="1350"/>
        <end position="1371"/>
    </location>
</feature>
<dbReference type="EMBL" id="UPTC01000172">
    <property type="protein sequence ID" value="VBB27040.1"/>
    <property type="molecule type" value="Genomic_DNA"/>
</dbReference>
<dbReference type="InterPro" id="IPR013633">
    <property type="entry name" value="NRDE-2"/>
</dbReference>
<evidence type="ECO:0000256" key="8">
    <source>
        <dbReference type="ARBA" id="ARBA00023212"/>
    </source>
</evidence>
<keyword evidence="6" id="KW-0067">ATP-binding</keyword>
<evidence type="ECO:0000256" key="2">
    <source>
        <dbReference type="ARBA" id="ARBA00004245"/>
    </source>
</evidence>
<dbReference type="InterPro" id="IPR027437">
    <property type="entry name" value="Rbsml_uS13_C"/>
</dbReference>
<dbReference type="SMART" id="SM00268">
    <property type="entry name" value="ACTIN"/>
    <property type="match status" value="1"/>
</dbReference>
<dbReference type="NCBIfam" id="NF003140">
    <property type="entry name" value="PRK04053.1"/>
    <property type="match status" value="1"/>
</dbReference>
<dbReference type="FunFam" id="3.90.640.10:FF:000008">
    <property type="entry name" value="alpha-centractin isoform X1"/>
    <property type="match status" value="1"/>
</dbReference>
<evidence type="ECO:0000313" key="14">
    <source>
        <dbReference type="EMBL" id="VBB27040.1"/>
    </source>
</evidence>
<dbReference type="SUPFAM" id="SSF53067">
    <property type="entry name" value="Actin-like ATPase domain"/>
    <property type="match status" value="2"/>
</dbReference>
<feature type="compositionally biased region" description="Polar residues" evidence="13">
    <location>
        <begin position="657"/>
        <end position="666"/>
    </location>
</feature>
<evidence type="ECO:0000256" key="9">
    <source>
        <dbReference type="ARBA" id="ARBA00023274"/>
    </source>
</evidence>
<comment type="function">
    <text evidence="1">Located at the top of the head of the 40S subunit, it contacts several helices of the 18S rRNA.</text>
</comment>
<keyword evidence="8" id="KW-0206">Cytoskeleton</keyword>
<dbReference type="Gene3D" id="1.10.8.50">
    <property type="match status" value="1"/>
</dbReference>
<sequence>MSLIIPEKFQHIHRVMNTNIDGNRKVPFALTAIKGVGRRFAFVVCRKADIDINRRAGELSEEDLEKLQQVMQNPSQYKIPNWFLNRQKDVKDGKYSQMLSTSLDNKLREDLERLKKIRLHRGLRHYWGLRVRGQHTKTTGRKGRTVGVSKKKGALNSCLYPLHLLLKNRKNGGSYCMHEKSGRRGGFDFCRDDLRVRFVGLVMDSYDVIANQPVVIDNGSGVIKAGFAGDQTPKCRFANFVGRPKHTRVMAGALEGDLFIGPKAQEYRGLLALKYPMEHGIVTDWNDMERIWQYIYSKDQLQIFPEEHPVLLTEAPLNPLKNREKSAEIFFETFNVPALHIQVQAVLSLYSTGRTTGVVLDSGDGVTHVVPIFEGFAIQHGIERMDVAGRDVTRYLRLLLRKEGANFHRSSEFEIVREIKEKMCYIATNATKEESNESEKAAYKLSDGSTLEVGPARFRATEILFRPDIIGEEWPGIANALDLSIRRCEIDLRKNLYSNIVLSGGSTMFTGFGDRLLAEMRRLAPKDVKIRISAPQERLYSTWIGGSILASLDTFKKMISAGADKKRKIKHRKLKDNYKSFKNRKEKIQDVKQTGNERDENKNKTVLPGKMTNKKMLALPATANYSEEEFASKPKAKHRKSRIMADNFVMKKIAMNKTDSIQGKSSDSSRKRVEGSEKKTDSRIDMATKSETKSVRKLTKCSKNSPVKDSAEVNKFKKEKIKKNKRSKKKLAKTAEKFVETSEKNKAKQTSMKEKDVKKSDKDSENISKSERKKEMKKVSGKKSKHFKVPAESVKSSRKIKMKKLALKKKDRSICEKEPEGMRESEKIKIKEKPKIKKGKRRRSSEEVYESEKIRDKNDVKKHRTTSKSTSKQCKMKKRKAKKVKKAITVSFPLLATAMPVTENQISDDDIEEIDEKIDPIDEKRNEQERIVTMMKQPLEKIEEVKPKQNDMKRDELSRDARKIMHVFIQKKNKLHDMTMKPNQIQYEMNTMKKTNSDITQGPDSSTSPTKSESSEEREDEMKKKEVINENSPSNMTFSGTSNNDQDRNFKITDEKLERRTEYQESGQMKDSRKTEMNASPTSINIDVVQNDQNKSKNRSYINGLAQIRTILEIYGMEKERTEAFNKLLDEDVPMSEKEIAENLTIAVCDLPMNAELLRKVLKKMHHSNLLSKKEYEMLQTNLVPEAVNESVTIALLVQTTAKIFLVVMHRRNGKSPLLAVHAFQQNTAFASPQIPMNEKLIISDYRIVIYSTMFPAYAQDFPSHHSAPIDEDNDFSGRFGSFASRSKKKNGNKEQQRNEYQERKTKEKTKRRKEFERQQMLSHHSIKMVGINSDDESDIEVPMDIVSTRQKRKLKHSSKRKKRKKQRRRSTSSSSSFSESSDSTRDSVSSTSSENEHNRRLSVPQILCASHRWSFMTKFDPSNAKSFMTMDLKGDRSNMHYESLYKGDVAQYGFTLKKILGGDENLERQILEQLFLNLIISSSHNVLNKDMNFELRHLILFLMLLFYFGTSEKKDNFQRYFSDKVRKAWKEEPERLWRRKELKPFTDYIELSRFALSEDDLKDDSGNLSLEKCNAVQGGKSLIEATPEARSRRYNAQLGNDRYNIELWLKFLAVQDEVFLAQDSLESRKKTRNERLTNRELLERKMSILDKAISLNFNCVKLKLERLKIGMHLWEENVFSREMRDVEFKHVNDPEMWKGILDLLESDTRRFNLTNQCTKMKVCLAKLDEIHSGKLLSHKALPNTEQFMASVILRKIRLLLKCGHTEKAIATAQAVCEFNLCVPESFESANLEDKRKLFETFWDSGIARIGDEDAEGWARSMKHIKEGTVKTDQSLCEEEQLEYDKKEEELCKRVGSNGLKLSYRLVWIEIERLRTQYQWRPIRDLGATFDDRERVVTFQDIEDVLYVFSPPVAFDLFCSILEEFGAVIYARDSILSANIMHEFSIFPDLSLHLRNFAKSVNRFFELASSYIEKERDLLLSSQLLTYLNFLKMDGELNEKMRLKKFRDEAKNICYKNNNVINTSLMATYAEKMYELGEKQAAKICATKFLITNMWNEVEIARTISLLRMAIVCISATDDETEKRHLIAGFICEGKFVTDTITDAKKIENRVNIRLHDLLTTNCLKETWEGSAVDLAASLTLLFAYYYADNNKRVYNLKKCYTTLSDIMKNNSQRIFTRKYLELLRMHVTNNPCEPQRLLMEASMMAHQKFPTEISFLKIYIDCCAVGTRVIHLRRFLESDVEDWHANYCLAFGSVYLELLRHRRLLEANDFQSPELHRLRTVMQKSSERICHRDDVFWRLLLFIENERKDTPRAREVFYLAYAECPWSKALIMDYKDVNAGEHEKLLDALVEKKLRLRCEHEEIGVLLR</sequence>
<dbReference type="GO" id="GO:0003735">
    <property type="term" value="F:structural constituent of ribosome"/>
    <property type="evidence" value="ECO:0007669"/>
    <property type="project" value="InterPro"/>
</dbReference>
<accession>A0A498S1B8</accession>
<dbReference type="GO" id="GO:0005524">
    <property type="term" value="F:ATP binding"/>
    <property type="evidence" value="ECO:0007669"/>
    <property type="project" value="UniProtKB-KW"/>
</dbReference>
<feature type="region of interest" description="Disordered" evidence="13">
    <location>
        <begin position="655"/>
        <end position="882"/>
    </location>
</feature>